<evidence type="ECO:0000313" key="2">
    <source>
        <dbReference type="EMBL" id="KAF4690790.1"/>
    </source>
</evidence>
<feature type="region of interest" description="Disordered" evidence="1">
    <location>
        <begin position="273"/>
        <end position="328"/>
    </location>
</feature>
<feature type="compositionally biased region" description="Low complexity" evidence="1">
    <location>
        <begin position="1"/>
        <end position="20"/>
    </location>
</feature>
<sequence>MSNHPSSSVSSQSGSSELSSLEGPPNHGFDQSDELLHHLAISVGLEIGTALGGSRLTTATLNALVSQFVSALMVEAPYPSPEWFRAMVEAVMSRATTEMALDVPEEVRDEVDARVVEGVEALIQYILVELEEKRESTREGRQQKNLLRKQLWGDSLSVVAIGLEESFWDRYAGAKVALYRSNRSETHDGQSSNAEVRVPSPNAEVRGAMRSPSPRVVSDGDGESQGVVPVETGPSNARESEGAPVVSATLKLGSESDPTIRTPWLTASRAATVAGGHVSGQPDSAKGELPRVGRASPQAESAPEQPKDEPAPGSGQVSRRGPSGGVGDALTEASLEKIRKAVKAAKAPPGAPIRLGGTEILSSFRVFYKNQALINGWSEVHEFYWLSLNIETKLWLQISGVKFKSVAEPLESRLLWASRSFYMVQSGTSFRCGQGDREAAGRVLESRTLTLSQRPSEKLLAYLGRVNDYRARSHYANLTRKDSQWIAAARSGIRDPLDASLELPSGGPEHPRELG</sequence>
<evidence type="ECO:0000313" key="3">
    <source>
        <dbReference type="Proteomes" id="UP000541610"/>
    </source>
</evidence>
<dbReference type="EMBL" id="JABANP010000092">
    <property type="protein sequence ID" value="KAF4690790.1"/>
    <property type="molecule type" value="Genomic_DNA"/>
</dbReference>
<organism evidence="2 3">
    <name type="scientific">Perkinsus olseni</name>
    <name type="common">Perkinsus atlanticus</name>
    <dbReference type="NCBI Taxonomy" id="32597"/>
    <lineage>
        <taxon>Eukaryota</taxon>
        <taxon>Sar</taxon>
        <taxon>Alveolata</taxon>
        <taxon>Perkinsozoa</taxon>
        <taxon>Perkinsea</taxon>
        <taxon>Perkinsida</taxon>
        <taxon>Perkinsidae</taxon>
        <taxon>Perkinsus</taxon>
    </lineage>
</organism>
<reference evidence="2 3" key="1">
    <citation type="submission" date="2020-04" db="EMBL/GenBank/DDBJ databases">
        <title>Perkinsus olseni comparative genomics.</title>
        <authorList>
            <person name="Bogema D.R."/>
        </authorList>
    </citation>
    <scope>NUCLEOTIDE SEQUENCE [LARGE SCALE GENOMIC DNA]</scope>
    <source>
        <strain evidence="2">00978-12</strain>
    </source>
</reference>
<comment type="caution">
    <text evidence="2">The sequence shown here is derived from an EMBL/GenBank/DDBJ whole genome shotgun (WGS) entry which is preliminary data.</text>
</comment>
<dbReference type="Proteomes" id="UP000541610">
    <property type="component" value="Unassembled WGS sequence"/>
</dbReference>
<proteinExistence type="predicted"/>
<feature type="region of interest" description="Disordered" evidence="1">
    <location>
        <begin position="1"/>
        <end position="29"/>
    </location>
</feature>
<name>A0A7J6P4U5_PEROL</name>
<dbReference type="AlphaFoldDB" id="A0A7J6P4U5"/>
<gene>
    <name evidence="2" type="ORF">FOZ60_016877</name>
</gene>
<feature type="region of interest" description="Disordered" evidence="1">
    <location>
        <begin position="183"/>
        <end position="261"/>
    </location>
</feature>
<evidence type="ECO:0000256" key="1">
    <source>
        <dbReference type="SAM" id="MobiDB-lite"/>
    </source>
</evidence>
<accession>A0A7J6P4U5</accession>
<protein>
    <submittedName>
        <fullName evidence="2">Uncharacterized protein</fullName>
    </submittedName>
</protein>